<reference evidence="1" key="1">
    <citation type="journal article" date="2020" name="mSystems">
        <title>Genome- and Community-Level Interaction Insights into Carbon Utilization and Element Cycling Functions of Hydrothermarchaeota in Hydrothermal Sediment.</title>
        <authorList>
            <person name="Zhou Z."/>
            <person name="Liu Y."/>
            <person name="Xu W."/>
            <person name="Pan J."/>
            <person name="Luo Z.H."/>
            <person name="Li M."/>
        </authorList>
    </citation>
    <scope>NUCLEOTIDE SEQUENCE [LARGE SCALE GENOMIC DNA]</scope>
    <source>
        <strain evidence="1">HyVt-538</strain>
    </source>
</reference>
<dbReference type="Proteomes" id="UP000885806">
    <property type="component" value="Unassembled WGS sequence"/>
</dbReference>
<dbReference type="EMBL" id="DROP01000254">
    <property type="protein sequence ID" value="HHI89058.1"/>
    <property type="molecule type" value="Genomic_DNA"/>
</dbReference>
<gene>
    <name evidence="1" type="ORF">ENK01_03810</name>
</gene>
<proteinExistence type="predicted"/>
<accession>A0A7V5NXT7</accession>
<evidence type="ECO:0000313" key="1">
    <source>
        <dbReference type="EMBL" id="HHI89058.1"/>
    </source>
</evidence>
<name>A0A7V5NXT7_9PROT</name>
<protein>
    <recommendedName>
        <fullName evidence="2">Lipocalin-like domain-containing protein</fullName>
    </recommendedName>
</protein>
<sequence>MTQDIAGLWQGNYAYNTPDRRPVPFVARIEQNGTTLSGSIREPNTFANDDLDELLAVLDGYIAGPVVVFAKSYLGGERADHTVQYTGLVDEKAMRIRGDWQIGSWTGVFEMSREGMDRQ</sequence>
<organism evidence="1">
    <name type="scientific">Hellea balneolensis</name>
    <dbReference type="NCBI Taxonomy" id="287478"/>
    <lineage>
        <taxon>Bacteria</taxon>
        <taxon>Pseudomonadati</taxon>
        <taxon>Pseudomonadota</taxon>
        <taxon>Alphaproteobacteria</taxon>
        <taxon>Maricaulales</taxon>
        <taxon>Robiginitomaculaceae</taxon>
        <taxon>Hellea</taxon>
    </lineage>
</organism>
<feature type="non-terminal residue" evidence="1">
    <location>
        <position position="119"/>
    </location>
</feature>
<evidence type="ECO:0008006" key="2">
    <source>
        <dbReference type="Google" id="ProtNLM"/>
    </source>
</evidence>
<dbReference type="AlphaFoldDB" id="A0A7V5NXT7"/>
<comment type="caution">
    <text evidence="1">The sequence shown here is derived from an EMBL/GenBank/DDBJ whole genome shotgun (WGS) entry which is preliminary data.</text>
</comment>